<dbReference type="InParanoid" id="A0A165CQX7"/>
<dbReference type="EMBL" id="KV424119">
    <property type="protein sequence ID" value="KZT51222.1"/>
    <property type="molecule type" value="Genomic_DNA"/>
</dbReference>
<reference evidence="1 2" key="1">
    <citation type="journal article" date="2016" name="Mol. Biol. Evol.">
        <title>Comparative Genomics of Early-Diverging Mushroom-Forming Fungi Provides Insights into the Origins of Lignocellulose Decay Capabilities.</title>
        <authorList>
            <person name="Nagy L.G."/>
            <person name="Riley R."/>
            <person name="Tritt A."/>
            <person name="Adam C."/>
            <person name="Daum C."/>
            <person name="Floudas D."/>
            <person name="Sun H."/>
            <person name="Yadav J.S."/>
            <person name="Pangilinan J."/>
            <person name="Larsson K.H."/>
            <person name="Matsuura K."/>
            <person name="Barry K."/>
            <person name="Labutti K."/>
            <person name="Kuo R."/>
            <person name="Ohm R.A."/>
            <person name="Bhattacharya S.S."/>
            <person name="Shirouzu T."/>
            <person name="Yoshinaga Y."/>
            <person name="Martin F.M."/>
            <person name="Grigoriev I.V."/>
            <person name="Hibbett D.S."/>
        </authorList>
    </citation>
    <scope>NUCLEOTIDE SEQUENCE [LARGE SCALE GENOMIC DNA]</scope>
    <source>
        <strain evidence="1 2">HHB12733</strain>
    </source>
</reference>
<keyword evidence="2" id="KW-1185">Reference proteome</keyword>
<dbReference type="Proteomes" id="UP000076842">
    <property type="component" value="Unassembled WGS sequence"/>
</dbReference>
<proteinExistence type="predicted"/>
<name>A0A165CQX7_9BASI</name>
<gene>
    <name evidence="1" type="ORF">CALCODRAFT_512837</name>
</gene>
<accession>A0A165CQX7</accession>
<protein>
    <submittedName>
        <fullName evidence="1">Uncharacterized protein</fullName>
    </submittedName>
</protein>
<evidence type="ECO:0000313" key="1">
    <source>
        <dbReference type="EMBL" id="KZT51222.1"/>
    </source>
</evidence>
<dbReference type="AlphaFoldDB" id="A0A165CQX7"/>
<evidence type="ECO:0000313" key="2">
    <source>
        <dbReference type="Proteomes" id="UP000076842"/>
    </source>
</evidence>
<organism evidence="1 2">
    <name type="scientific">Calocera cornea HHB12733</name>
    <dbReference type="NCBI Taxonomy" id="1353952"/>
    <lineage>
        <taxon>Eukaryota</taxon>
        <taxon>Fungi</taxon>
        <taxon>Dikarya</taxon>
        <taxon>Basidiomycota</taxon>
        <taxon>Agaricomycotina</taxon>
        <taxon>Dacrymycetes</taxon>
        <taxon>Dacrymycetales</taxon>
        <taxon>Dacrymycetaceae</taxon>
        <taxon>Calocera</taxon>
    </lineage>
</organism>
<sequence>MVLTIDGNWFREKKITYKKLQSSNVDEATKMSCPTKLVPASLLSLKSPHGLDQSTTLETDSGGWPLWNNGTNTVPHKIRIALGAGLSLEEMKAATSLLPSANQILSALWKDKPALMEEQFKSWCNNCIFYYLVHKNAGIRCNKRSQCSGLLYLGNDDAPFACCLCWDCNLLCSHTVTFKCALNAASCSCPILLPSQDTGASNTASLSTHQSVQHHTLALITKKEIESVTIAGLSPGFGSALSLTLLLSDGSYIKFGAVAT</sequence>